<accession>A0A812UJ71</accession>
<organism evidence="3 4">
    <name type="scientific">Symbiodinium natans</name>
    <dbReference type="NCBI Taxonomy" id="878477"/>
    <lineage>
        <taxon>Eukaryota</taxon>
        <taxon>Sar</taxon>
        <taxon>Alveolata</taxon>
        <taxon>Dinophyceae</taxon>
        <taxon>Suessiales</taxon>
        <taxon>Symbiodiniaceae</taxon>
        <taxon>Symbiodinium</taxon>
    </lineage>
</organism>
<name>A0A812UJ71_9DINO</name>
<reference evidence="3" key="1">
    <citation type="submission" date="2021-02" db="EMBL/GenBank/DDBJ databases">
        <authorList>
            <person name="Dougan E. K."/>
            <person name="Rhodes N."/>
            <person name="Thang M."/>
            <person name="Chan C."/>
        </authorList>
    </citation>
    <scope>NUCLEOTIDE SEQUENCE</scope>
</reference>
<dbReference type="EMBL" id="CAJNDS010002698">
    <property type="protein sequence ID" value="CAE7567250.1"/>
    <property type="molecule type" value="Genomic_DNA"/>
</dbReference>
<dbReference type="InterPro" id="IPR025789">
    <property type="entry name" value="DOT1_dom"/>
</dbReference>
<dbReference type="Proteomes" id="UP000604046">
    <property type="component" value="Unassembled WGS sequence"/>
</dbReference>
<dbReference type="Gene3D" id="3.40.50.150">
    <property type="entry name" value="Vaccinia Virus protein VP39"/>
    <property type="match status" value="1"/>
</dbReference>
<evidence type="ECO:0000313" key="4">
    <source>
        <dbReference type="Proteomes" id="UP000604046"/>
    </source>
</evidence>
<evidence type="ECO:0000313" key="3">
    <source>
        <dbReference type="EMBL" id="CAE7567250.1"/>
    </source>
</evidence>
<feature type="chain" id="PRO_5033020089" description="DOT1 domain-containing protein" evidence="1">
    <location>
        <begin position="19"/>
        <end position="279"/>
    </location>
</feature>
<dbReference type="InterPro" id="IPR029063">
    <property type="entry name" value="SAM-dependent_MTases_sf"/>
</dbReference>
<sequence length="279" mass="30448">MRLRTWGVAALLLGWALSLWRPRCLIPRLRCGTAAALAARPLAPITVNMRRAIASLKDVGASRDVYYDVVDPELSSREEQVGYFNAVGANNNGWQLEPEIGARLLSSLQLTPDDVLMDLGCSTGAFVLLSALLSPARKVIGVELSPSRHAEAEAALERLAVRRPEVAAKVQFLQGDFNARSDAKISQAVQSTTVAYYACNSLADFNLSTGEATCRPVDDAPVVAALTPGTRFVSLSVLAPEFEMWNQVELEGAIDMERAYSVKKKRCRLALEYRILGRL</sequence>
<gene>
    <name evidence="3" type="ORF">SNAT2548_LOCUS32178</name>
</gene>
<evidence type="ECO:0000256" key="1">
    <source>
        <dbReference type="SAM" id="SignalP"/>
    </source>
</evidence>
<dbReference type="GO" id="GO:0031151">
    <property type="term" value="F:histone H3K79 methyltransferase activity"/>
    <property type="evidence" value="ECO:0007669"/>
    <property type="project" value="InterPro"/>
</dbReference>
<dbReference type="Pfam" id="PF08123">
    <property type="entry name" value="DOT1"/>
    <property type="match status" value="1"/>
</dbReference>
<keyword evidence="4" id="KW-1185">Reference proteome</keyword>
<keyword evidence="1" id="KW-0732">Signal</keyword>
<comment type="caution">
    <text evidence="3">The sequence shown here is derived from an EMBL/GenBank/DDBJ whole genome shotgun (WGS) entry which is preliminary data.</text>
</comment>
<dbReference type="CDD" id="cd02440">
    <property type="entry name" value="AdoMet_MTases"/>
    <property type="match status" value="1"/>
</dbReference>
<dbReference type="SUPFAM" id="SSF53335">
    <property type="entry name" value="S-adenosyl-L-methionine-dependent methyltransferases"/>
    <property type="match status" value="1"/>
</dbReference>
<feature type="signal peptide" evidence="1">
    <location>
        <begin position="1"/>
        <end position="18"/>
    </location>
</feature>
<feature type="domain" description="DOT1" evidence="2">
    <location>
        <begin position="96"/>
        <end position="251"/>
    </location>
</feature>
<proteinExistence type="predicted"/>
<protein>
    <recommendedName>
        <fullName evidence="2">DOT1 domain-containing protein</fullName>
    </recommendedName>
</protein>
<dbReference type="AlphaFoldDB" id="A0A812UJ71"/>
<evidence type="ECO:0000259" key="2">
    <source>
        <dbReference type="Pfam" id="PF08123"/>
    </source>
</evidence>